<protein>
    <submittedName>
        <fullName evidence="2">Uncharacterized protein</fullName>
    </submittedName>
</protein>
<name>K0RNH5_THAOC</name>
<keyword evidence="3" id="KW-1185">Reference proteome</keyword>
<dbReference type="AlphaFoldDB" id="K0RNH5"/>
<evidence type="ECO:0000313" key="2">
    <source>
        <dbReference type="EMBL" id="EJK50471.1"/>
    </source>
</evidence>
<dbReference type="Proteomes" id="UP000266841">
    <property type="component" value="Unassembled WGS sequence"/>
</dbReference>
<evidence type="ECO:0000256" key="1">
    <source>
        <dbReference type="SAM" id="MobiDB-lite"/>
    </source>
</evidence>
<dbReference type="EMBL" id="AGNL01043600">
    <property type="protein sequence ID" value="EJK50471.1"/>
    <property type="molecule type" value="Genomic_DNA"/>
</dbReference>
<organism evidence="2 3">
    <name type="scientific">Thalassiosira oceanica</name>
    <name type="common">Marine diatom</name>
    <dbReference type="NCBI Taxonomy" id="159749"/>
    <lineage>
        <taxon>Eukaryota</taxon>
        <taxon>Sar</taxon>
        <taxon>Stramenopiles</taxon>
        <taxon>Ochrophyta</taxon>
        <taxon>Bacillariophyta</taxon>
        <taxon>Coscinodiscophyceae</taxon>
        <taxon>Thalassiosirophycidae</taxon>
        <taxon>Thalassiosirales</taxon>
        <taxon>Thalassiosiraceae</taxon>
        <taxon>Thalassiosira</taxon>
    </lineage>
</organism>
<accession>K0RNH5</accession>
<evidence type="ECO:0000313" key="3">
    <source>
        <dbReference type="Proteomes" id="UP000266841"/>
    </source>
</evidence>
<proteinExistence type="predicted"/>
<feature type="compositionally biased region" description="Low complexity" evidence="1">
    <location>
        <begin position="17"/>
        <end position="30"/>
    </location>
</feature>
<sequence>MKAVAMTIRFRGGGSNPGPLSSPKGPKGASTRSVLFVCQSRVLARGWALVTVIAEVARPGASLGRAPPGAAPDAADASA</sequence>
<feature type="region of interest" description="Disordered" evidence="1">
    <location>
        <begin position="1"/>
        <end position="30"/>
    </location>
</feature>
<comment type="caution">
    <text evidence="2">The sequence shown here is derived from an EMBL/GenBank/DDBJ whole genome shotgun (WGS) entry which is preliminary data.</text>
</comment>
<feature type="non-terminal residue" evidence="2">
    <location>
        <position position="79"/>
    </location>
</feature>
<reference evidence="2 3" key="1">
    <citation type="journal article" date="2012" name="Genome Biol.">
        <title>Genome and low-iron response of an oceanic diatom adapted to chronic iron limitation.</title>
        <authorList>
            <person name="Lommer M."/>
            <person name="Specht M."/>
            <person name="Roy A.S."/>
            <person name="Kraemer L."/>
            <person name="Andreson R."/>
            <person name="Gutowska M.A."/>
            <person name="Wolf J."/>
            <person name="Bergner S.V."/>
            <person name="Schilhabel M.B."/>
            <person name="Klostermeier U.C."/>
            <person name="Beiko R.G."/>
            <person name="Rosenstiel P."/>
            <person name="Hippler M."/>
            <person name="Laroche J."/>
        </authorList>
    </citation>
    <scope>NUCLEOTIDE SEQUENCE [LARGE SCALE GENOMIC DNA]</scope>
    <source>
        <strain evidence="2 3">CCMP1005</strain>
    </source>
</reference>
<gene>
    <name evidence="2" type="ORF">THAOC_30537</name>
</gene>